<evidence type="ECO:0000313" key="3">
    <source>
        <dbReference type="Proteomes" id="UP001168620"/>
    </source>
</evidence>
<evidence type="ECO:0000256" key="1">
    <source>
        <dbReference type="SAM" id="Phobius"/>
    </source>
</evidence>
<keyword evidence="1" id="KW-0812">Transmembrane</keyword>
<gene>
    <name evidence="2" type="ORF">QWY28_11130</name>
</gene>
<protein>
    <submittedName>
        <fullName evidence="2">Uncharacterized protein</fullName>
    </submittedName>
</protein>
<name>A0ABT8FG48_9ACTN</name>
<evidence type="ECO:0000313" key="2">
    <source>
        <dbReference type="EMBL" id="MDN4173499.1"/>
    </source>
</evidence>
<dbReference type="EMBL" id="JAUHJQ010000003">
    <property type="protein sequence ID" value="MDN4173499.1"/>
    <property type="molecule type" value="Genomic_DNA"/>
</dbReference>
<dbReference type="RefSeq" id="WP_300952606.1">
    <property type="nucleotide sequence ID" value="NZ_JAUHJQ010000003.1"/>
</dbReference>
<feature type="transmembrane region" description="Helical" evidence="1">
    <location>
        <begin position="27"/>
        <end position="44"/>
    </location>
</feature>
<keyword evidence="3" id="KW-1185">Reference proteome</keyword>
<organism evidence="2 3">
    <name type="scientific">Nocardioides oceani</name>
    <dbReference type="NCBI Taxonomy" id="3058369"/>
    <lineage>
        <taxon>Bacteria</taxon>
        <taxon>Bacillati</taxon>
        <taxon>Actinomycetota</taxon>
        <taxon>Actinomycetes</taxon>
        <taxon>Propionibacteriales</taxon>
        <taxon>Nocardioidaceae</taxon>
        <taxon>Nocardioides</taxon>
    </lineage>
</organism>
<proteinExistence type="predicted"/>
<keyword evidence="1" id="KW-0472">Membrane</keyword>
<dbReference type="Proteomes" id="UP001168620">
    <property type="component" value="Unassembled WGS sequence"/>
</dbReference>
<accession>A0ABT8FG48</accession>
<comment type="caution">
    <text evidence="2">The sequence shown here is derived from an EMBL/GenBank/DDBJ whole genome shotgun (WGS) entry which is preliminary data.</text>
</comment>
<keyword evidence="1" id="KW-1133">Transmembrane helix</keyword>
<reference evidence="2" key="1">
    <citation type="submission" date="2023-06" db="EMBL/GenBank/DDBJ databases">
        <title>Draft genome sequence of Nocardioides sp. SOB77.</title>
        <authorList>
            <person name="Zhang G."/>
        </authorList>
    </citation>
    <scope>NUCLEOTIDE SEQUENCE</scope>
    <source>
        <strain evidence="2">SOB77</strain>
    </source>
</reference>
<sequence>MRALLMILAGFLIISGGLWWVDGGSGILGPLLAGLGVALVIVVVQNSRG</sequence>